<evidence type="ECO:0000259" key="1">
    <source>
        <dbReference type="PROSITE" id="PS50883"/>
    </source>
</evidence>
<sequence>LQKNKCQFIQGYYYSKPIHIHAFTELLENGIHP</sequence>
<dbReference type="SUPFAM" id="SSF141868">
    <property type="entry name" value="EAL domain-like"/>
    <property type="match status" value="1"/>
</dbReference>
<dbReference type="AlphaFoldDB" id="A0A9X9A1A3"/>
<evidence type="ECO:0000313" key="3">
    <source>
        <dbReference type="Proteomes" id="UP000308444"/>
    </source>
</evidence>
<accession>A0A9X9A1A3</accession>
<protein>
    <submittedName>
        <fullName evidence="2">EAL domain-containing protein</fullName>
    </submittedName>
</protein>
<feature type="non-terminal residue" evidence="2">
    <location>
        <position position="1"/>
    </location>
</feature>
<dbReference type="InterPro" id="IPR035919">
    <property type="entry name" value="EAL_sf"/>
</dbReference>
<organism evidence="2 3">
    <name type="scientific">Bacillus cereus</name>
    <dbReference type="NCBI Taxonomy" id="1396"/>
    <lineage>
        <taxon>Bacteria</taxon>
        <taxon>Bacillati</taxon>
        <taxon>Bacillota</taxon>
        <taxon>Bacilli</taxon>
        <taxon>Bacillales</taxon>
        <taxon>Bacillaceae</taxon>
        <taxon>Bacillus</taxon>
        <taxon>Bacillus cereus group</taxon>
    </lineage>
</organism>
<comment type="caution">
    <text evidence="2">The sequence shown here is derived from an EMBL/GenBank/DDBJ whole genome shotgun (WGS) entry which is preliminary data.</text>
</comment>
<name>A0A9X9A1A3_BACCE</name>
<dbReference type="Proteomes" id="UP000308444">
    <property type="component" value="Unassembled WGS sequence"/>
</dbReference>
<dbReference type="InterPro" id="IPR001633">
    <property type="entry name" value="EAL_dom"/>
</dbReference>
<proteinExistence type="predicted"/>
<dbReference type="EMBL" id="SZOH01003737">
    <property type="protein sequence ID" value="TKI89364.1"/>
    <property type="molecule type" value="Genomic_DNA"/>
</dbReference>
<reference evidence="2 3" key="1">
    <citation type="journal article" date="2019" name="Environ. Microbiol.">
        <title>An active ?-lactamase is a part of an orchestrated cell wall stress resistance network of Bacillus subtilis and related rhizosphere species.</title>
        <authorList>
            <person name="Bucher T."/>
            <person name="Keren-Paz A."/>
            <person name="Hausser J."/>
            <person name="Olender T."/>
            <person name="Cytryn E."/>
            <person name="Kolodkin-Gal I."/>
        </authorList>
    </citation>
    <scope>NUCLEOTIDE SEQUENCE [LARGE SCALE GENOMIC DNA]</scope>
    <source>
        <strain evidence="2 3">I32</strain>
    </source>
</reference>
<evidence type="ECO:0000313" key="2">
    <source>
        <dbReference type="EMBL" id="TKI89364.1"/>
    </source>
</evidence>
<feature type="domain" description="EAL" evidence="1">
    <location>
        <begin position="1"/>
        <end position="31"/>
    </location>
</feature>
<gene>
    <name evidence="2" type="ORF">FC695_36155</name>
</gene>
<dbReference type="PROSITE" id="PS50883">
    <property type="entry name" value="EAL"/>
    <property type="match status" value="1"/>
</dbReference>
<dbReference type="Gene3D" id="3.20.20.450">
    <property type="entry name" value="EAL domain"/>
    <property type="match status" value="1"/>
</dbReference>